<evidence type="ECO:0000256" key="1">
    <source>
        <dbReference type="ARBA" id="ARBA00004123"/>
    </source>
</evidence>
<keyword evidence="3" id="KW-0804">Transcription</keyword>
<comment type="subcellular location">
    <subcellularLocation>
        <location evidence="1">Nucleus</location>
    </subcellularLocation>
</comment>
<evidence type="ECO:0000256" key="3">
    <source>
        <dbReference type="ARBA" id="ARBA00023163"/>
    </source>
</evidence>
<dbReference type="InterPro" id="IPR050518">
    <property type="entry name" value="Rpo3/RPB3_RNA_Pol_subunit"/>
</dbReference>
<dbReference type="InterPro" id="IPR001514">
    <property type="entry name" value="DNA-dir_RNA_pol_30-40kDasu_CS"/>
</dbReference>
<dbReference type="FunFam" id="2.170.120.12:FF:000002">
    <property type="entry name" value="DNA-directed RNA polymerase II subunit RPB3"/>
    <property type="match status" value="1"/>
</dbReference>
<evidence type="ECO:0000256" key="2">
    <source>
        <dbReference type="ARBA" id="ARBA00022478"/>
    </source>
</evidence>
<dbReference type="GO" id="GO:0005665">
    <property type="term" value="C:RNA polymerase II, core complex"/>
    <property type="evidence" value="ECO:0007669"/>
    <property type="project" value="TreeGrafter"/>
</dbReference>
<dbReference type="Pfam" id="PF01000">
    <property type="entry name" value="RNA_pol_A_bac"/>
    <property type="match status" value="1"/>
</dbReference>
<dbReference type="SUPFAM" id="SSF55257">
    <property type="entry name" value="RBP11-like subunits of RNA polymerase"/>
    <property type="match status" value="1"/>
</dbReference>
<dbReference type="GO" id="GO:0003677">
    <property type="term" value="F:DNA binding"/>
    <property type="evidence" value="ECO:0007669"/>
    <property type="project" value="InterPro"/>
</dbReference>
<dbReference type="SMART" id="SM00662">
    <property type="entry name" value="RPOLD"/>
    <property type="match status" value="1"/>
</dbReference>
<dbReference type="InterPro" id="IPR036643">
    <property type="entry name" value="RNApol_insert_sf"/>
</dbReference>
<dbReference type="EMBL" id="MPUH01000547">
    <property type="protein sequence ID" value="OMJ77962.1"/>
    <property type="molecule type" value="Genomic_DNA"/>
</dbReference>
<dbReference type="Pfam" id="PF01193">
    <property type="entry name" value="RNA_pol_L"/>
    <property type="match status" value="1"/>
</dbReference>
<dbReference type="GO" id="GO:0003899">
    <property type="term" value="F:DNA-directed RNA polymerase activity"/>
    <property type="evidence" value="ECO:0007669"/>
    <property type="project" value="InterPro"/>
</dbReference>
<dbReference type="InterPro" id="IPR022842">
    <property type="entry name" value="RNAP_Rpo3/Rpb3/RPAC1"/>
</dbReference>
<dbReference type="PANTHER" id="PTHR11800:SF2">
    <property type="entry name" value="DNA-DIRECTED RNA POLYMERASE II SUBUNIT RPB3"/>
    <property type="match status" value="1"/>
</dbReference>
<dbReference type="InterPro" id="IPR036603">
    <property type="entry name" value="RBP11-like"/>
</dbReference>
<evidence type="ECO:0000256" key="4">
    <source>
        <dbReference type="ARBA" id="ARBA00023242"/>
    </source>
</evidence>
<comment type="caution">
    <text evidence="8">The sequence shown here is derived from an EMBL/GenBank/DDBJ whole genome shotgun (WGS) entry which is preliminary data.</text>
</comment>
<dbReference type="InterPro" id="IPR011262">
    <property type="entry name" value="DNA-dir_RNA_pol_insert"/>
</dbReference>
<dbReference type="AlphaFoldDB" id="A0A1R2BMG1"/>
<name>A0A1R2BMG1_9CILI</name>
<dbReference type="HAMAP" id="MF_00320">
    <property type="entry name" value="RNApol_arch_Rpo3"/>
    <property type="match status" value="1"/>
</dbReference>
<keyword evidence="2" id="KW-0240">DNA-directed RNA polymerase</keyword>
<dbReference type="OrthoDB" id="270173at2759"/>
<dbReference type="GO" id="GO:0006366">
    <property type="term" value="P:transcription by RNA polymerase II"/>
    <property type="evidence" value="ECO:0007669"/>
    <property type="project" value="TreeGrafter"/>
</dbReference>
<dbReference type="GO" id="GO:0046983">
    <property type="term" value="F:protein dimerization activity"/>
    <property type="evidence" value="ECO:0007669"/>
    <property type="project" value="InterPro"/>
</dbReference>
<proteinExistence type="inferred from homology"/>
<evidence type="ECO:0000256" key="5">
    <source>
        <dbReference type="ARBA" id="ARBA00025804"/>
    </source>
</evidence>
<dbReference type="PROSITE" id="PS00446">
    <property type="entry name" value="RNA_POL_D_30KD"/>
    <property type="match status" value="1"/>
</dbReference>
<accession>A0A1R2BMG1</accession>
<keyword evidence="4" id="KW-0539">Nucleus</keyword>
<dbReference type="PANTHER" id="PTHR11800">
    <property type="entry name" value="DNA-DIRECTED RNA POLYMERASE"/>
    <property type="match status" value="1"/>
</dbReference>
<evidence type="ECO:0000313" key="9">
    <source>
        <dbReference type="Proteomes" id="UP000187209"/>
    </source>
</evidence>
<evidence type="ECO:0000256" key="6">
    <source>
        <dbReference type="ARBA" id="ARBA00072506"/>
    </source>
</evidence>
<dbReference type="Gene3D" id="2.170.120.12">
    <property type="entry name" value="DNA-directed RNA polymerase, insert domain"/>
    <property type="match status" value="1"/>
</dbReference>
<comment type="similarity">
    <text evidence="5">Belongs to the archaeal Rpo3/eukaryotic RPB3 RNA polymerase subunit family.</text>
</comment>
<protein>
    <recommendedName>
        <fullName evidence="6">DNA-directed RNA polymerase II subunit RPB3</fullName>
    </recommendedName>
</protein>
<organism evidence="8 9">
    <name type="scientific">Stentor coeruleus</name>
    <dbReference type="NCBI Taxonomy" id="5963"/>
    <lineage>
        <taxon>Eukaryota</taxon>
        <taxon>Sar</taxon>
        <taxon>Alveolata</taxon>
        <taxon>Ciliophora</taxon>
        <taxon>Postciliodesmatophora</taxon>
        <taxon>Heterotrichea</taxon>
        <taxon>Heterotrichida</taxon>
        <taxon>Stentoridae</taxon>
        <taxon>Stentor</taxon>
    </lineage>
</organism>
<dbReference type="SUPFAM" id="SSF56553">
    <property type="entry name" value="Insert subdomain of RNA polymerase alpha subunit"/>
    <property type="match status" value="1"/>
</dbReference>
<evidence type="ECO:0000259" key="7">
    <source>
        <dbReference type="SMART" id="SM00662"/>
    </source>
</evidence>
<sequence length="300" mass="33626">MADTFRNRTPGIEIQKLSKEKMKFTLSGVDSSIANSLRRTMIAEVPTMAIDLVQIQINTSSLHDEFIAHRLGLIPLVSENIDEYEFPRNCKCSGHCQCCAVQFRLKVKNSEGGVLDVTSMDLRRVSQSANEVRPADIDGPILLLKLKKNQEIDITCNARKGIGKEHAKWSPVATCSFKYTPEIILNTPKIETLMDLKDKQDFVNSCPAKVFNLNEDNIEIVKPNKCMFCDECVRKGESMITKSSIAILNSLENIVRINQIKDKFVFKVESSGALKPESILMKAFTLLCTKLEDIKGAIPK</sequence>
<keyword evidence="9" id="KW-1185">Reference proteome</keyword>
<dbReference type="Gene3D" id="3.30.70.20">
    <property type="match status" value="1"/>
</dbReference>
<gene>
    <name evidence="8" type="ORF">SteCoe_22357</name>
</gene>
<dbReference type="Gene3D" id="3.30.1360.10">
    <property type="entry name" value="RNA polymerase, RBP11-like subunit"/>
    <property type="match status" value="1"/>
</dbReference>
<dbReference type="Proteomes" id="UP000187209">
    <property type="component" value="Unassembled WGS sequence"/>
</dbReference>
<dbReference type="InterPro" id="IPR011263">
    <property type="entry name" value="DNA-dir_RNA_pol_RpoA/D/Rpb3"/>
</dbReference>
<feature type="domain" description="DNA-directed RNA polymerase RpoA/D/Rpb3-type" evidence="7">
    <location>
        <begin position="21"/>
        <end position="297"/>
    </location>
</feature>
<reference evidence="8 9" key="1">
    <citation type="submission" date="2016-11" db="EMBL/GenBank/DDBJ databases">
        <title>The macronuclear genome of Stentor coeruleus: a giant cell with tiny introns.</title>
        <authorList>
            <person name="Slabodnick M."/>
            <person name="Ruby J.G."/>
            <person name="Reiff S.B."/>
            <person name="Swart E.C."/>
            <person name="Gosai S."/>
            <person name="Prabakaran S."/>
            <person name="Witkowska E."/>
            <person name="Larue G.E."/>
            <person name="Fisher S."/>
            <person name="Freeman R.M."/>
            <person name="Gunawardena J."/>
            <person name="Chu W."/>
            <person name="Stover N.A."/>
            <person name="Gregory B.D."/>
            <person name="Nowacki M."/>
            <person name="Derisi J."/>
            <person name="Roy S.W."/>
            <person name="Marshall W.F."/>
            <person name="Sood P."/>
        </authorList>
    </citation>
    <scope>NUCLEOTIDE SEQUENCE [LARGE SCALE GENOMIC DNA]</scope>
    <source>
        <strain evidence="8">WM001</strain>
    </source>
</reference>
<evidence type="ECO:0000313" key="8">
    <source>
        <dbReference type="EMBL" id="OMJ77962.1"/>
    </source>
</evidence>
<dbReference type="NCBIfam" id="NF001988">
    <property type="entry name" value="PRK00783.1"/>
    <property type="match status" value="1"/>
</dbReference>